<reference evidence="2 3" key="1">
    <citation type="submission" date="2019-10" db="EMBL/GenBank/DDBJ databases">
        <authorList>
            <person name="Palmer J.M."/>
        </authorList>
    </citation>
    <scope>NUCLEOTIDE SEQUENCE [LARGE SCALE GENOMIC DNA]</scope>
    <source>
        <strain evidence="2 3">TWF730</strain>
    </source>
</reference>
<protein>
    <recommendedName>
        <fullName evidence="1">DUF7708 domain-containing protein</fullName>
    </recommendedName>
</protein>
<gene>
    <name evidence="2" type="ORF">TWF730_011312</name>
</gene>
<proteinExistence type="predicted"/>
<evidence type="ECO:0000313" key="2">
    <source>
        <dbReference type="EMBL" id="KAK6343723.1"/>
    </source>
</evidence>
<dbReference type="Proteomes" id="UP001373714">
    <property type="component" value="Unassembled WGS sequence"/>
</dbReference>
<dbReference type="AlphaFoldDB" id="A0AAV9ULK5"/>
<accession>A0AAV9ULK5</accession>
<dbReference type="EMBL" id="JAVHNS010000009">
    <property type="protein sequence ID" value="KAK6343723.1"/>
    <property type="molecule type" value="Genomic_DNA"/>
</dbReference>
<feature type="domain" description="DUF7708" evidence="1">
    <location>
        <begin position="75"/>
        <end position="172"/>
    </location>
</feature>
<evidence type="ECO:0000259" key="1">
    <source>
        <dbReference type="Pfam" id="PF24809"/>
    </source>
</evidence>
<comment type="caution">
    <text evidence="2">The sequence shown here is derived from an EMBL/GenBank/DDBJ whole genome shotgun (WGS) entry which is preliminary data.</text>
</comment>
<evidence type="ECO:0000313" key="3">
    <source>
        <dbReference type="Proteomes" id="UP001373714"/>
    </source>
</evidence>
<dbReference type="Pfam" id="PF24809">
    <property type="entry name" value="DUF7708"/>
    <property type="match status" value="1"/>
</dbReference>
<sequence>MSQPAGPAVSVSNEPGKQRLTAALVNFQSQLDPTDQVTLSQTSQPDVAAVTEFAATFNNRSNLKRKRLGDKIQPFLLFIQSFSDVVGVYIQSEPKVAALVWGSVKFVLQIASNYFDYFVKISDMILKLQHHCPIMERISKLFQNSEKLQDAILEFYGIIIEFCTKAFSFLRQPGE</sequence>
<name>A0AAV9ULK5_9PEZI</name>
<organism evidence="2 3">
    <name type="scientific">Orbilia blumenaviensis</name>
    <dbReference type="NCBI Taxonomy" id="1796055"/>
    <lineage>
        <taxon>Eukaryota</taxon>
        <taxon>Fungi</taxon>
        <taxon>Dikarya</taxon>
        <taxon>Ascomycota</taxon>
        <taxon>Pezizomycotina</taxon>
        <taxon>Orbiliomycetes</taxon>
        <taxon>Orbiliales</taxon>
        <taxon>Orbiliaceae</taxon>
        <taxon>Orbilia</taxon>
    </lineage>
</organism>
<keyword evidence="3" id="KW-1185">Reference proteome</keyword>
<dbReference type="InterPro" id="IPR056125">
    <property type="entry name" value="DUF7708"/>
</dbReference>